<proteinExistence type="predicted"/>
<dbReference type="Gene3D" id="3.90.1200.10">
    <property type="match status" value="1"/>
</dbReference>
<dbReference type="InterPro" id="IPR011009">
    <property type="entry name" value="Kinase-like_dom_sf"/>
</dbReference>
<dbReference type="Proteomes" id="UP001596972">
    <property type="component" value="Unassembled WGS sequence"/>
</dbReference>
<dbReference type="SUPFAM" id="SSF56112">
    <property type="entry name" value="Protein kinase-like (PK-like)"/>
    <property type="match status" value="1"/>
</dbReference>
<evidence type="ECO:0000313" key="3">
    <source>
        <dbReference type="Proteomes" id="UP001596972"/>
    </source>
</evidence>
<dbReference type="InterPro" id="IPR002575">
    <property type="entry name" value="Aminoglycoside_PTrfase"/>
</dbReference>
<name>A0ABW3ETM2_9ACTN</name>
<keyword evidence="3" id="KW-1185">Reference proteome</keyword>
<dbReference type="RefSeq" id="WP_378299185.1">
    <property type="nucleotide sequence ID" value="NZ_JBHTJA010000027.1"/>
</dbReference>
<evidence type="ECO:0000313" key="2">
    <source>
        <dbReference type="EMBL" id="MFD0901919.1"/>
    </source>
</evidence>
<evidence type="ECO:0000259" key="1">
    <source>
        <dbReference type="Pfam" id="PF01636"/>
    </source>
</evidence>
<gene>
    <name evidence="2" type="ORF">ACFQ11_16080</name>
</gene>
<accession>A0ABW3ETM2</accession>
<comment type="caution">
    <text evidence="2">The sequence shown here is derived from an EMBL/GenBank/DDBJ whole genome shotgun (WGS) entry which is preliminary data.</text>
</comment>
<reference evidence="3" key="1">
    <citation type="journal article" date="2019" name="Int. J. Syst. Evol. Microbiol.">
        <title>The Global Catalogue of Microorganisms (GCM) 10K type strain sequencing project: providing services to taxonomists for standard genome sequencing and annotation.</title>
        <authorList>
            <consortium name="The Broad Institute Genomics Platform"/>
            <consortium name="The Broad Institute Genome Sequencing Center for Infectious Disease"/>
            <person name="Wu L."/>
            <person name="Ma J."/>
        </authorList>
    </citation>
    <scope>NUCLEOTIDE SEQUENCE [LARGE SCALE GENOMIC DNA]</scope>
    <source>
        <strain evidence="3">JCM 31202</strain>
    </source>
</reference>
<organism evidence="2 3">
    <name type="scientific">Actinomadura sediminis</name>
    <dbReference type="NCBI Taxonomy" id="1038904"/>
    <lineage>
        <taxon>Bacteria</taxon>
        <taxon>Bacillati</taxon>
        <taxon>Actinomycetota</taxon>
        <taxon>Actinomycetes</taxon>
        <taxon>Streptosporangiales</taxon>
        <taxon>Thermomonosporaceae</taxon>
        <taxon>Actinomadura</taxon>
    </lineage>
</organism>
<feature type="domain" description="Aminoglycoside phosphotransferase" evidence="1">
    <location>
        <begin position="113"/>
        <end position="175"/>
    </location>
</feature>
<sequence length="255" mass="28238">MEGEVPLSGTGGVVRVADTVRRPVGAHSAAVRGLLRHLEGVGFEAPRVLGTDESGREVLSWVPGEVPGRPLPRYAGTDDALRGVAGLLRRYHEAVRSFGVPDGPWDQGSYLDGEPEIVGHCDVTPENVVFRGEVPVALIDFELARPTRRLYDVVTALRHWGPIADPADRDAVWYGVDVGRRLRVFCDAYGLSRGERNEVLPAARVRFERSYEAMRGRARGGGSWARVWQGGAGLRIRRAQDWLERHWDELDACLR</sequence>
<dbReference type="Pfam" id="PF01636">
    <property type="entry name" value="APH"/>
    <property type="match status" value="1"/>
</dbReference>
<protein>
    <submittedName>
        <fullName evidence="2">Phosphotransferase</fullName>
    </submittedName>
</protein>
<dbReference type="EMBL" id="JBHTJA010000027">
    <property type="protein sequence ID" value="MFD0901919.1"/>
    <property type="molecule type" value="Genomic_DNA"/>
</dbReference>